<organism evidence="4 5">
    <name type="scientific">Pseudosulfitobacter pseudonitzschiae</name>
    <dbReference type="NCBI Taxonomy" id="1402135"/>
    <lineage>
        <taxon>Bacteria</taxon>
        <taxon>Pseudomonadati</taxon>
        <taxon>Pseudomonadota</taxon>
        <taxon>Alphaproteobacteria</taxon>
        <taxon>Rhodobacterales</taxon>
        <taxon>Roseobacteraceae</taxon>
        <taxon>Pseudosulfitobacter</taxon>
    </lineage>
</organism>
<dbReference type="KEGG" id="spse:SULPSESMR1_04124"/>
<reference evidence="4 5" key="1">
    <citation type="submission" date="2017-07" db="EMBL/GenBank/DDBJ databases">
        <title>Genome Sequence of Sulfitobacter pseudonitzschiae Strain SMR1 Isolated from a culture of the Diatom Skeletonema marinoi.</title>
        <authorList>
            <person name="Topel M."/>
            <person name="Pinder M.I.M."/>
            <person name="Johansson O.N."/>
            <person name="Kourtchenko O."/>
            <person name="Godhe A."/>
            <person name="Clarke A.K."/>
        </authorList>
    </citation>
    <scope>NUCLEOTIDE SEQUENCE [LARGE SCALE GENOMIC DNA]</scope>
    <source>
        <strain evidence="4 5">SMR1</strain>
        <plasmid evidence="4 5">pSMR1-4</plasmid>
    </source>
</reference>
<evidence type="ECO:0000256" key="2">
    <source>
        <dbReference type="ARBA" id="ARBA00022801"/>
    </source>
</evidence>
<sequence>MTTGGDATRKLDQMPPQSNYAELTGIDIVSVALDCAVCSMKVTDALANRNGVLHGGALMTLADNVAGTLAFINLPADKTNTTIESKTNFMRGVHVGDTVTARCEALQIGRTLMVLQVTTTRGDGKIAAVTTQTHMILNWSK</sequence>
<dbReference type="Gene3D" id="3.10.129.10">
    <property type="entry name" value="Hotdog Thioesterase"/>
    <property type="match status" value="1"/>
</dbReference>
<feature type="domain" description="Thioesterase" evidence="3">
    <location>
        <begin position="50"/>
        <end position="126"/>
    </location>
</feature>
<dbReference type="PANTHER" id="PTHR21660:SF1">
    <property type="entry name" value="ACYL-COENZYME A THIOESTERASE 13"/>
    <property type="match status" value="1"/>
</dbReference>
<dbReference type="InterPro" id="IPR029069">
    <property type="entry name" value="HotDog_dom_sf"/>
</dbReference>
<evidence type="ECO:0000313" key="5">
    <source>
        <dbReference type="Proteomes" id="UP000199754"/>
    </source>
</evidence>
<dbReference type="PANTHER" id="PTHR21660">
    <property type="entry name" value="THIOESTERASE SUPERFAMILY MEMBER-RELATED"/>
    <property type="match status" value="1"/>
</dbReference>
<keyword evidence="5" id="KW-1185">Reference proteome</keyword>
<dbReference type="EMBL" id="CP022419">
    <property type="protein sequence ID" value="ASM75316.1"/>
    <property type="molecule type" value="Genomic_DNA"/>
</dbReference>
<evidence type="ECO:0000259" key="3">
    <source>
        <dbReference type="Pfam" id="PF03061"/>
    </source>
</evidence>
<keyword evidence="2 4" id="KW-0378">Hydrolase</keyword>
<dbReference type="GO" id="GO:0047617">
    <property type="term" value="F:fatty acyl-CoA hydrolase activity"/>
    <property type="evidence" value="ECO:0007669"/>
    <property type="project" value="InterPro"/>
</dbReference>
<evidence type="ECO:0000313" key="4">
    <source>
        <dbReference type="EMBL" id="ASM75316.1"/>
    </source>
</evidence>
<comment type="similarity">
    <text evidence="1">Belongs to the thioesterase PaaI family.</text>
</comment>
<name>A0A221K8J5_9RHOB</name>
<dbReference type="InterPro" id="IPR006683">
    <property type="entry name" value="Thioestr_dom"/>
</dbReference>
<dbReference type="Pfam" id="PF03061">
    <property type="entry name" value="4HBT"/>
    <property type="match status" value="1"/>
</dbReference>
<proteinExistence type="inferred from homology"/>
<dbReference type="AlphaFoldDB" id="A0A221K8J5"/>
<keyword evidence="4" id="KW-0614">Plasmid</keyword>
<geneLocation type="plasmid" evidence="4 5">
    <name>pSMR1-4</name>
</geneLocation>
<dbReference type="InterPro" id="IPR039298">
    <property type="entry name" value="ACOT13"/>
</dbReference>
<protein>
    <submittedName>
        <fullName evidence="4">Putative esterase</fullName>
        <ecNumber evidence="4">3.1.2.-</ecNumber>
    </submittedName>
</protein>
<dbReference type="NCBIfam" id="TIGR00369">
    <property type="entry name" value="unchar_dom_1"/>
    <property type="match status" value="1"/>
</dbReference>
<evidence type="ECO:0000256" key="1">
    <source>
        <dbReference type="ARBA" id="ARBA00008324"/>
    </source>
</evidence>
<accession>A0A221K8J5</accession>
<dbReference type="EC" id="3.1.2.-" evidence="4"/>
<gene>
    <name evidence="4" type="ORF">SULPSESMR1_04124</name>
</gene>
<dbReference type="InterPro" id="IPR003736">
    <property type="entry name" value="PAAI_dom"/>
</dbReference>
<dbReference type="SUPFAM" id="SSF54637">
    <property type="entry name" value="Thioesterase/thiol ester dehydrase-isomerase"/>
    <property type="match status" value="1"/>
</dbReference>
<dbReference type="OrthoDB" id="9813282at2"/>
<dbReference type="Proteomes" id="UP000199754">
    <property type="component" value="Plasmid pSMR1-4"/>
</dbReference>
<dbReference type="CDD" id="cd03443">
    <property type="entry name" value="PaaI_thioesterase"/>
    <property type="match status" value="1"/>
</dbReference>
<dbReference type="RefSeq" id="WP_089423432.1">
    <property type="nucleotide sequence ID" value="NZ_CP022419.1"/>
</dbReference>